<sequence length="24" mass="2687">MNNCLFTPILQSCNLSASGDWVWS</sequence>
<dbReference type="AlphaFoldDB" id="I3SPV7"/>
<accession>I3SPV7</accession>
<name>I3SPV7_LOTJA</name>
<protein>
    <submittedName>
        <fullName evidence="1">Uncharacterized protein</fullName>
    </submittedName>
</protein>
<organism evidence="1">
    <name type="scientific">Lotus japonicus</name>
    <name type="common">Lotus corniculatus var. japonicus</name>
    <dbReference type="NCBI Taxonomy" id="34305"/>
    <lineage>
        <taxon>Eukaryota</taxon>
        <taxon>Viridiplantae</taxon>
        <taxon>Streptophyta</taxon>
        <taxon>Embryophyta</taxon>
        <taxon>Tracheophyta</taxon>
        <taxon>Spermatophyta</taxon>
        <taxon>Magnoliopsida</taxon>
        <taxon>eudicotyledons</taxon>
        <taxon>Gunneridae</taxon>
        <taxon>Pentapetalae</taxon>
        <taxon>rosids</taxon>
        <taxon>fabids</taxon>
        <taxon>Fabales</taxon>
        <taxon>Fabaceae</taxon>
        <taxon>Papilionoideae</taxon>
        <taxon>50 kb inversion clade</taxon>
        <taxon>NPAAA clade</taxon>
        <taxon>Hologalegina</taxon>
        <taxon>robinioid clade</taxon>
        <taxon>Loteae</taxon>
        <taxon>Lotus</taxon>
    </lineage>
</organism>
<evidence type="ECO:0000313" key="1">
    <source>
        <dbReference type="EMBL" id="AFK42299.1"/>
    </source>
</evidence>
<dbReference type="EMBL" id="BT142505">
    <property type="protein sequence ID" value="AFK42299.1"/>
    <property type="molecule type" value="mRNA"/>
</dbReference>
<proteinExistence type="evidence at transcript level"/>
<reference evidence="1" key="1">
    <citation type="submission" date="2012-05" db="EMBL/GenBank/DDBJ databases">
        <authorList>
            <person name="Krishnakumar V."/>
            <person name="Cheung F."/>
            <person name="Xiao Y."/>
            <person name="Chan A."/>
            <person name="Moskal W.A."/>
            <person name="Town C.D."/>
        </authorList>
    </citation>
    <scope>NUCLEOTIDE SEQUENCE</scope>
</reference>